<sequence length="860" mass="97498">MKKCMICTDYFLLVVFFILSLSFVSVTCGETHQKGTDVDGVSSVYEDVRIGLVVDMNSMEGKFVRTSISMALSDFYHVNKGYRTRVSVLSRDSHGDPLQALAAAMDLLQTKQVEALVGGQSLLEAKLLAELGEKAKVPVISFQVPMISFQVPSSSTLSKYSYFIQATHDTYSEAKGIAALFQRLDWTAVVLIYEDDDDWRESIQPLVGHFQQNAIHIEYKAEMSVSCNEECIMKQLRKIKALGIRICVAHVSKRIANLLFQCARRLGMMEDGHAWILTVRSMDNFQDTNYIAREAMEGVIGFKSYIPLTEELQNFTLRWKRSLLPENVTRMSISSVWAHDIAWSLARAAEVARLSRLHVNNMIEGILESITKHKGLSGDIKIMDRKIISNKFEIINMIGRGERSVGLWSSGSFISNNRRRNATLTDVLGTIIWPGGSTTTPKTRLLKEEGHSKKKKLRVLVPSGNLVPPILEVKTDLKTGVTAARGYSIEVFETSIRPFNYEVEYIPWHAVNHQDYNELVYAIYDQKDKYDAAVGDITITDNRSTYVDFTLPFTDIGLAVVAAKEKSMWIIFKPLTLSLWLTIVAFFVLTGALVWLIERHDNTDFQGSCFHQIGTLLSFGFSTLVFAHRERLEHSLSRFVVIVWVFAVLILTSNYTAKLTSVMTVQQIRLKSQENIGFFSDSIAANVVYDNPTFHGPTYKGLETADDYTNALKNGTLLFIVHEVPYVKVFVARYPSEFYIVKTESVTNGFGFVFQKGSPLVQNVSREIAMLRRTEKLKAMENWWFHRQTMLATGDETSDPLTVYTFRGLFMITGVSFAFALSVYLIPWNRDQRQVVAKHFHRYVKNRFENTIRPSPTTPA</sequence>
<comment type="subcellular location">
    <subcellularLocation>
        <location evidence="1">Membrane</location>
        <topology evidence="1">Multi-pass membrane protein</topology>
    </subcellularLocation>
</comment>
<keyword evidence="19" id="KW-1185">Reference proteome</keyword>
<comment type="similarity">
    <text evidence="2 14">Belongs to the glutamate-gated ion channel (TC 1.A.10.1) family.</text>
</comment>
<evidence type="ECO:0000313" key="19">
    <source>
        <dbReference type="Proteomes" id="UP000029121"/>
    </source>
</evidence>
<feature type="transmembrane region" description="Helical" evidence="15">
    <location>
        <begin position="575"/>
        <end position="597"/>
    </location>
</feature>
<keyword evidence="13 14" id="KW-0407">Ion channel</keyword>
<feature type="transmembrane region" description="Helical" evidence="15">
    <location>
        <begin position="804"/>
        <end position="826"/>
    </location>
</feature>
<evidence type="ECO:0000256" key="10">
    <source>
        <dbReference type="ARBA" id="ARBA00023170"/>
    </source>
</evidence>
<dbReference type="FunFam" id="3.40.50.2300:FF:000629">
    <property type="entry name" value="Glutamate receptor 1.3"/>
    <property type="match status" value="1"/>
</dbReference>
<dbReference type="CDD" id="cd19990">
    <property type="entry name" value="PBP1_GABAb_receptor_plant"/>
    <property type="match status" value="1"/>
</dbReference>
<feature type="transmembrane region" description="Helical" evidence="15">
    <location>
        <begin position="639"/>
        <end position="657"/>
    </location>
</feature>
<feature type="chain" id="PRO_5004341854" description="Glutamate receptor" evidence="16">
    <location>
        <begin position="30"/>
        <end position="860"/>
    </location>
</feature>
<dbReference type="InterPro" id="IPR015683">
    <property type="entry name" value="Ionotropic_Glu_rcpt"/>
</dbReference>
<evidence type="ECO:0000256" key="14">
    <source>
        <dbReference type="PIRNR" id="PIRNR037090"/>
    </source>
</evidence>
<dbReference type="PIRSF" id="PIRSF037090">
    <property type="entry name" value="Iontro_Glu-like_rcpt_pln"/>
    <property type="match status" value="1"/>
</dbReference>
<reference evidence="19" key="1">
    <citation type="journal article" date="2013" name="Nat. Genet.">
        <title>The Capsella rubella genome and the genomic consequences of rapid mating system evolution.</title>
        <authorList>
            <person name="Slotte T."/>
            <person name="Hazzouri K.M."/>
            <person name="Agren J.A."/>
            <person name="Koenig D."/>
            <person name="Maumus F."/>
            <person name="Guo Y.L."/>
            <person name="Steige K."/>
            <person name="Platts A.E."/>
            <person name="Escobar J.S."/>
            <person name="Newman L.K."/>
            <person name="Wang W."/>
            <person name="Mandakova T."/>
            <person name="Vello E."/>
            <person name="Smith L.M."/>
            <person name="Henz S.R."/>
            <person name="Steffen J."/>
            <person name="Takuno S."/>
            <person name="Brandvain Y."/>
            <person name="Coop G."/>
            <person name="Andolfatto P."/>
            <person name="Hu T.T."/>
            <person name="Blanchette M."/>
            <person name="Clark R.M."/>
            <person name="Quesneville H."/>
            <person name="Nordborg M."/>
            <person name="Gaut B.S."/>
            <person name="Lysak M.A."/>
            <person name="Jenkins J."/>
            <person name="Grimwood J."/>
            <person name="Chapman J."/>
            <person name="Prochnik S."/>
            <person name="Shu S."/>
            <person name="Rokhsar D."/>
            <person name="Schmutz J."/>
            <person name="Weigel D."/>
            <person name="Wright S.I."/>
        </authorList>
    </citation>
    <scope>NUCLEOTIDE SEQUENCE [LARGE SCALE GENOMIC DNA]</scope>
    <source>
        <strain evidence="19">cv. Monte Gargano</strain>
    </source>
</reference>
<evidence type="ECO:0000256" key="15">
    <source>
        <dbReference type="SAM" id="Phobius"/>
    </source>
</evidence>
<dbReference type="InterPro" id="IPR001828">
    <property type="entry name" value="ANF_lig-bd_rcpt"/>
</dbReference>
<keyword evidence="4 14" id="KW-0813">Transport</keyword>
<keyword evidence="6 16" id="KW-0732">Signal</keyword>
<comment type="subunit">
    <text evidence="3">May form heteromers.</text>
</comment>
<dbReference type="SUPFAM" id="SSF53850">
    <property type="entry name" value="Periplasmic binding protein-like II"/>
    <property type="match status" value="1"/>
</dbReference>
<dbReference type="Gene3D" id="3.40.50.2300">
    <property type="match status" value="2"/>
</dbReference>
<keyword evidence="8 14" id="KW-0406">Ion transport</keyword>
<keyword evidence="11" id="KW-0325">Glycoprotein</keyword>
<evidence type="ECO:0000256" key="8">
    <source>
        <dbReference type="ARBA" id="ARBA00023065"/>
    </source>
</evidence>
<dbReference type="SUPFAM" id="SSF53822">
    <property type="entry name" value="Periplasmic binding protein-like I"/>
    <property type="match status" value="1"/>
</dbReference>
<evidence type="ECO:0000256" key="9">
    <source>
        <dbReference type="ARBA" id="ARBA00023136"/>
    </source>
</evidence>
<dbReference type="InterPro" id="IPR017103">
    <property type="entry name" value="Iontropic_Glu_rcpt_pln"/>
</dbReference>
<dbReference type="Proteomes" id="UP000029121">
    <property type="component" value="Unassembled WGS sequence"/>
</dbReference>
<organism evidence="18 19">
    <name type="scientific">Capsella rubella</name>
    <dbReference type="NCBI Taxonomy" id="81985"/>
    <lineage>
        <taxon>Eukaryota</taxon>
        <taxon>Viridiplantae</taxon>
        <taxon>Streptophyta</taxon>
        <taxon>Embryophyta</taxon>
        <taxon>Tracheophyta</taxon>
        <taxon>Spermatophyta</taxon>
        <taxon>Magnoliopsida</taxon>
        <taxon>eudicotyledons</taxon>
        <taxon>Gunneridae</taxon>
        <taxon>Pentapetalae</taxon>
        <taxon>rosids</taxon>
        <taxon>malvids</taxon>
        <taxon>Brassicales</taxon>
        <taxon>Brassicaceae</taxon>
        <taxon>Camelineae</taxon>
        <taxon>Capsella</taxon>
    </lineage>
</organism>
<evidence type="ECO:0000256" key="13">
    <source>
        <dbReference type="ARBA" id="ARBA00023303"/>
    </source>
</evidence>
<dbReference type="SMART" id="SM00079">
    <property type="entry name" value="PBPe"/>
    <property type="match status" value="1"/>
</dbReference>
<dbReference type="InterPro" id="IPR001320">
    <property type="entry name" value="Iontro_rcpt_C"/>
</dbReference>
<dbReference type="Pfam" id="PF01094">
    <property type="entry name" value="ANF_receptor"/>
    <property type="match status" value="1"/>
</dbReference>
<proteinExistence type="inferred from homology"/>
<evidence type="ECO:0000256" key="7">
    <source>
        <dbReference type="ARBA" id="ARBA00022989"/>
    </source>
</evidence>
<dbReference type="Pfam" id="PF10613">
    <property type="entry name" value="Lig_chan-Glu_bd"/>
    <property type="match status" value="1"/>
</dbReference>
<dbReference type="STRING" id="81985.R0FJN8"/>
<dbReference type="InterPro" id="IPR028082">
    <property type="entry name" value="Peripla_BP_I"/>
</dbReference>
<evidence type="ECO:0000256" key="4">
    <source>
        <dbReference type="ARBA" id="ARBA00022448"/>
    </source>
</evidence>
<evidence type="ECO:0000256" key="12">
    <source>
        <dbReference type="ARBA" id="ARBA00023286"/>
    </source>
</evidence>
<evidence type="ECO:0000256" key="1">
    <source>
        <dbReference type="ARBA" id="ARBA00004141"/>
    </source>
</evidence>
<dbReference type="eggNOG" id="KOG1052">
    <property type="taxonomic scope" value="Eukaryota"/>
</dbReference>
<dbReference type="EMBL" id="KB870810">
    <property type="protein sequence ID" value="EOA22652.1"/>
    <property type="molecule type" value="Genomic_DNA"/>
</dbReference>
<evidence type="ECO:0000256" key="2">
    <source>
        <dbReference type="ARBA" id="ARBA00008685"/>
    </source>
</evidence>
<dbReference type="GO" id="GO:0016020">
    <property type="term" value="C:membrane"/>
    <property type="evidence" value="ECO:0007669"/>
    <property type="project" value="UniProtKB-SubCell"/>
</dbReference>
<feature type="signal peptide" evidence="16">
    <location>
        <begin position="1"/>
        <end position="29"/>
    </location>
</feature>
<evidence type="ECO:0000256" key="6">
    <source>
        <dbReference type="ARBA" id="ARBA00022729"/>
    </source>
</evidence>
<dbReference type="InterPro" id="IPR019594">
    <property type="entry name" value="Glu/Gly-bd"/>
</dbReference>
<evidence type="ECO:0000313" key="18">
    <source>
        <dbReference type="EMBL" id="EOA22652.1"/>
    </source>
</evidence>
<evidence type="ECO:0000259" key="17">
    <source>
        <dbReference type="SMART" id="SM00079"/>
    </source>
</evidence>
<evidence type="ECO:0000256" key="3">
    <source>
        <dbReference type="ARBA" id="ARBA00011095"/>
    </source>
</evidence>
<keyword evidence="9 14" id="KW-0472">Membrane</keyword>
<dbReference type="Gene3D" id="3.40.190.10">
    <property type="entry name" value="Periplasmic binding protein-like II"/>
    <property type="match status" value="3"/>
</dbReference>
<evidence type="ECO:0000256" key="11">
    <source>
        <dbReference type="ARBA" id="ARBA00023180"/>
    </source>
</evidence>
<dbReference type="Pfam" id="PF00060">
    <property type="entry name" value="Lig_chan"/>
    <property type="match status" value="1"/>
</dbReference>
<comment type="function">
    <text evidence="14">Glutamate-gated receptor that probably acts as non-selective cation channel.</text>
</comment>
<keyword evidence="12 14" id="KW-1071">Ligand-gated ion channel</keyword>
<accession>R0FJN8</accession>
<dbReference type="InterPro" id="IPR044440">
    <property type="entry name" value="GABAb_receptor_plant_PBP1"/>
</dbReference>
<keyword evidence="10 14" id="KW-0675">Receptor</keyword>
<keyword evidence="5 15" id="KW-0812">Transmembrane</keyword>
<evidence type="ECO:0000256" key="5">
    <source>
        <dbReference type="ARBA" id="ARBA00022692"/>
    </source>
</evidence>
<dbReference type="AlphaFoldDB" id="R0FJN8"/>
<feature type="domain" description="Ionotropic glutamate receptor C-terminal" evidence="17">
    <location>
        <begin position="458"/>
        <end position="787"/>
    </location>
</feature>
<protein>
    <recommendedName>
        <fullName evidence="14">Glutamate receptor</fullName>
    </recommendedName>
</protein>
<dbReference type="PANTHER" id="PTHR18966">
    <property type="entry name" value="IONOTROPIC GLUTAMATE RECEPTOR"/>
    <property type="match status" value="1"/>
</dbReference>
<name>R0FJN8_9BRAS</name>
<dbReference type="Gene3D" id="1.10.287.70">
    <property type="match status" value="1"/>
</dbReference>
<evidence type="ECO:0000256" key="16">
    <source>
        <dbReference type="SAM" id="SignalP"/>
    </source>
</evidence>
<gene>
    <name evidence="18" type="ORF">CARUB_v10003344mg</name>
</gene>
<keyword evidence="7 15" id="KW-1133">Transmembrane helix</keyword>
<dbReference type="GO" id="GO:0015276">
    <property type="term" value="F:ligand-gated monoatomic ion channel activity"/>
    <property type="evidence" value="ECO:0007669"/>
    <property type="project" value="InterPro"/>
</dbReference>